<dbReference type="EMBL" id="PDCK01000042">
    <property type="protein sequence ID" value="PRQ38490.1"/>
    <property type="molecule type" value="Genomic_DNA"/>
</dbReference>
<dbReference type="AlphaFoldDB" id="A0A2P6QWE3"/>
<reference evidence="1 2" key="1">
    <citation type="journal article" date="2018" name="Nat. Genet.">
        <title>The Rosa genome provides new insights in the design of modern roses.</title>
        <authorList>
            <person name="Bendahmane M."/>
        </authorList>
    </citation>
    <scope>NUCLEOTIDE SEQUENCE [LARGE SCALE GENOMIC DNA]</scope>
    <source>
        <strain evidence="2">cv. Old Blush</strain>
    </source>
</reference>
<comment type="caution">
    <text evidence="1">The sequence shown here is derived from an EMBL/GenBank/DDBJ whole genome shotgun (WGS) entry which is preliminary data.</text>
</comment>
<gene>
    <name evidence="1" type="ORF">RchiOBHm_Chr4g0414511</name>
</gene>
<name>A0A2P6QWE3_ROSCH</name>
<protein>
    <submittedName>
        <fullName evidence="1">Uncharacterized protein</fullName>
    </submittedName>
</protein>
<organism evidence="1 2">
    <name type="scientific">Rosa chinensis</name>
    <name type="common">China rose</name>
    <dbReference type="NCBI Taxonomy" id="74649"/>
    <lineage>
        <taxon>Eukaryota</taxon>
        <taxon>Viridiplantae</taxon>
        <taxon>Streptophyta</taxon>
        <taxon>Embryophyta</taxon>
        <taxon>Tracheophyta</taxon>
        <taxon>Spermatophyta</taxon>
        <taxon>Magnoliopsida</taxon>
        <taxon>eudicotyledons</taxon>
        <taxon>Gunneridae</taxon>
        <taxon>Pentapetalae</taxon>
        <taxon>rosids</taxon>
        <taxon>fabids</taxon>
        <taxon>Rosales</taxon>
        <taxon>Rosaceae</taxon>
        <taxon>Rosoideae</taxon>
        <taxon>Rosoideae incertae sedis</taxon>
        <taxon>Rosa</taxon>
    </lineage>
</organism>
<dbReference type="Gramene" id="PRQ38490">
    <property type="protein sequence ID" value="PRQ38490"/>
    <property type="gene ID" value="RchiOBHm_Chr4g0414511"/>
</dbReference>
<sequence length="77" mass="8820">MELNQGILYNIYEAKKNHLKCGTKGQPLIIDFTVAHWSSLLYDSVVNFLSSSPLEDIRLLMDQRCFTTSLSQKETPK</sequence>
<dbReference type="Proteomes" id="UP000238479">
    <property type="component" value="Chromosome 4"/>
</dbReference>
<evidence type="ECO:0000313" key="2">
    <source>
        <dbReference type="Proteomes" id="UP000238479"/>
    </source>
</evidence>
<proteinExistence type="predicted"/>
<keyword evidence="2" id="KW-1185">Reference proteome</keyword>
<accession>A0A2P6QWE3</accession>
<evidence type="ECO:0000313" key="1">
    <source>
        <dbReference type="EMBL" id="PRQ38490.1"/>
    </source>
</evidence>